<gene>
    <name evidence="1" type="ORF">COLO4_23960</name>
</gene>
<proteinExistence type="predicted"/>
<name>A0A1R3IDT6_9ROSI</name>
<keyword evidence="2" id="KW-1185">Reference proteome</keyword>
<dbReference type="EMBL" id="AWUE01018387">
    <property type="protein sequence ID" value="OMO80728.1"/>
    <property type="molecule type" value="Genomic_DNA"/>
</dbReference>
<evidence type="ECO:0000313" key="2">
    <source>
        <dbReference type="Proteomes" id="UP000187203"/>
    </source>
</evidence>
<organism evidence="1 2">
    <name type="scientific">Corchorus olitorius</name>
    <dbReference type="NCBI Taxonomy" id="93759"/>
    <lineage>
        <taxon>Eukaryota</taxon>
        <taxon>Viridiplantae</taxon>
        <taxon>Streptophyta</taxon>
        <taxon>Embryophyta</taxon>
        <taxon>Tracheophyta</taxon>
        <taxon>Spermatophyta</taxon>
        <taxon>Magnoliopsida</taxon>
        <taxon>eudicotyledons</taxon>
        <taxon>Gunneridae</taxon>
        <taxon>Pentapetalae</taxon>
        <taxon>rosids</taxon>
        <taxon>malvids</taxon>
        <taxon>Malvales</taxon>
        <taxon>Malvaceae</taxon>
        <taxon>Grewioideae</taxon>
        <taxon>Apeibeae</taxon>
        <taxon>Corchorus</taxon>
    </lineage>
</organism>
<sequence>MLHLMTLEHILDIIFGLPNPNFGTDDGSGVDDAIVGGPVVDGLSELLYLPLN</sequence>
<comment type="caution">
    <text evidence="1">The sequence shown here is derived from an EMBL/GenBank/DDBJ whole genome shotgun (WGS) entry which is preliminary data.</text>
</comment>
<dbReference type="Proteomes" id="UP000187203">
    <property type="component" value="Unassembled WGS sequence"/>
</dbReference>
<evidence type="ECO:0000313" key="1">
    <source>
        <dbReference type="EMBL" id="OMO80728.1"/>
    </source>
</evidence>
<reference evidence="2" key="1">
    <citation type="submission" date="2013-09" db="EMBL/GenBank/DDBJ databases">
        <title>Corchorus olitorius genome sequencing.</title>
        <authorList>
            <person name="Alam M."/>
            <person name="Haque M.S."/>
            <person name="Islam M.S."/>
            <person name="Emdad E.M."/>
            <person name="Islam M.M."/>
            <person name="Ahmed B."/>
            <person name="Halim A."/>
            <person name="Hossen Q.M.M."/>
            <person name="Hossain M.Z."/>
            <person name="Ahmed R."/>
            <person name="Khan M.M."/>
            <person name="Islam R."/>
            <person name="Rashid M.M."/>
            <person name="Khan S.A."/>
            <person name="Rahman M.S."/>
            <person name="Alam M."/>
            <person name="Yahiya A.S."/>
            <person name="Khan M.S."/>
            <person name="Azam M.S."/>
            <person name="Haque T."/>
            <person name="Lashkar M.Z.H."/>
            <person name="Akhand A.I."/>
            <person name="Morshed G."/>
            <person name="Roy S."/>
            <person name="Uddin K.S."/>
            <person name="Rabeya T."/>
            <person name="Hossain A.S."/>
            <person name="Chowdhury A."/>
            <person name="Snigdha A.R."/>
            <person name="Mortoza M.S."/>
            <person name="Matin S.A."/>
            <person name="Hoque S.M.E."/>
            <person name="Islam M.K."/>
            <person name="Roy D.K."/>
            <person name="Haider R."/>
            <person name="Moosa M.M."/>
            <person name="Elias S.M."/>
            <person name="Hasan A.M."/>
            <person name="Jahan S."/>
            <person name="Shafiuddin M."/>
            <person name="Mahmood N."/>
            <person name="Shommy N.S."/>
        </authorList>
    </citation>
    <scope>NUCLEOTIDE SEQUENCE [LARGE SCALE GENOMIC DNA]</scope>
    <source>
        <strain evidence="2">cv. O-4</strain>
    </source>
</reference>
<dbReference type="AlphaFoldDB" id="A0A1R3IDT6"/>
<protein>
    <submittedName>
        <fullName evidence="1">Uncharacterized protein</fullName>
    </submittedName>
</protein>
<accession>A0A1R3IDT6</accession>